<feature type="region of interest" description="Disordered" evidence="1">
    <location>
        <begin position="21"/>
        <end position="114"/>
    </location>
</feature>
<evidence type="ECO:0000313" key="3">
    <source>
        <dbReference type="Proteomes" id="UP001480595"/>
    </source>
</evidence>
<organism evidence="2 3">
    <name type="scientific">Apiospora phragmitis</name>
    <dbReference type="NCBI Taxonomy" id="2905665"/>
    <lineage>
        <taxon>Eukaryota</taxon>
        <taxon>Fungi</taxon>
        <taxon>Dikarya</taxon>
        <taxon>Ascomycota</taxon>
        <taxon>Pezizomycotina</taxon>
        <taxon>Sordariomycetes</taxon>
        <taxon>Xylariomycetidae</taxon>
        <taxon>Amphisphaeriales</taxon>
        <taxon>Apiosporaceae</taxon>
        <taxon>Apiospora</taxon>
    </lineage>
</organism>
<feature type="compositionally biased region" description="Basic and acidic residues" evidence="1">
    <location>
        <begin position="71"/>
        <end position="85"/>
    </location>
</feature>
<gene>
    <name evidence="2" type="ORF">PG994_008703</name>
</gene>
<feature type="region of interest" description="Disordered" evidence="1">
    <location>
        <begin position="158"/>
        <end position="284"/>
    </location>
</feature>
<dbReference type="Proteomes" id="UP001480595">
    <property type="component" value="Unassembled WGS sequence"/>
</dbReference>
<name>A0ABR1UH75_9PEZI</name>
<accession>A0ABR1UH75</accession>
<dbReference type="GeneID" id="92093175"/>
<proteinExistence type="predicted"/>
<evidence type="ECO:0000256" key="1">
    <source>
        <dbReference type="SAM" id="MobiDB-lite"/>
    </source>
</evidence>
<reference evidence="2 3" key="1">
    <citation type="submission" date="2023-01" db="EMBL/GenBank/DDBJ databases">
        <title>Analysis of 21 Apiospora genomes using comparative genomics revels a genus with tremendous synthesis potential of carbohydrate active enzymes and secondary metabolites.</title>
        <authorList>
            <person name="Sorensen T."/>
        </authorList>
    </citation>
    <scope>NUCLEOTIDE SEQUENCE [LARGE SCALE GENOMIC DNA]</scope>
    <source>
        <strain evidence="2 3">CBS 135458</strain>
    </source>
</reference>
<sequence length="284" mass="31418">MPACANPHEFLTQCQECKENLGASSSSSIGGKAGPARPVPAMRPSRIGDQPKKRKGAALLKPLLSGHVRRKLTEIESSKDQKRTQAEAAATALLKQQQPQPQQPQTPPSLEKSTFDLQDIDTAVLRQYFRDDLEELARYHEIIRQDDPKYLQQLLDVLEPKPKKQKQKQPAQGTTSGEVDISSLFDNMALDVADDDRDQPRGPFSDDMTPGTDLTLAQIIELLPDQEPNASRTTKFDYSQPAPAPDTSGLIDLGDSDDEDLQRFIGIGDDDDDDDAYHSPFEPI</sequence>
<feature type="compositionally biased region" description="Low complexity" evidence="1">
    <location>
        <begin position="86"/>
        <end position="100"/>
    </location>
</feature>
<keyword evidence="3" id="KW-1185">Reference proteome</keyword>
<feature type="compositionally biased region" description="Polar residues" evidence="1">
    <location>
        <begin position="228"/>
        <end position="237"/>
    </location>
</feature>
<dbReference type="RefSeq" id="XP_066713701.1">
    <property type="nucleotide sequence ID" value="XM_066860112.1"/>
</dbReference>
<dbReference type="EMBL" id="JAQQWL010000009">
    <property type="protein sequence ID" value="KAK8058255.1"/>
    <property type="molecule type" value="Genomic_DNA"/>
</dbReference>
<evidence type="ECO:0000313" key="2">
    <source>
        <dbReference type="EMBL" id="KAK8058255.1"/>
    </source>
</evidence>
<comment type="caution">
    <text evidence="2">The sequence shown here is derived from an EMBL/GenBank/DDBJ whole genome shotgun (WGS) entry which is preliminary data.</text>
</comment>
<protein>
    <submittedName>
        <fullName evidence="2">Uncharacterized protein</fullName>
    </submittedName>
</protein>